<keyword evidence="2" id="KW-1185">Reference proteome</keyword>
<dbReference type="KEGG" id="plw:D5F53_29130"/>
<protein>
    <submittedName>
        <fullName evidence="1">Uncharacterized protein</fullName>
    </submittedName>
</protein>
<dbReference type="AlphaFoldDB" id="A0A385TX95"/>
<reference evidence="1 2" key="1">
    <citation type="submission" date="2018-09" db="EMBL/GenBank/DDBJ databases">
        <title>Genome Sequence of Paenibacillus lautus Strain E7593-69, Azo Dye-Degrading Bacteria, Isolated from Commercial Tattoo Inks.</title>
        <authorList>
            <person name="Nho S.W."/>
            <person name="Kim S.-J."/>
            <person name="Kweon O."/>
            <person name="Cerniglia C.E."/>
        </authorList>
    </citation>
    <scope>NUCLEOTIDE SEQUENCE [LARGE SCALE GENOMIC DNA]</scope>
    <source>
        <strain evidence="1 2">E7593-69</strain>
    </source>
</reference>
<name>A0A385TX95_PAELA</name>
<dbReference type="Proteomes" id="UP000266552">
    <property type="component" value="Chromosome"/>
</dbReference>
<proteinExistence type="predicted"/>
<evidence type="ECO:0000313" key="2">
    <source>
        <dbReference type="Proteomes" id="UP000266552"/>
    </source>
</evidence>
<gene>
    <name evidence="1" type="ORF">D5F53_29130</name>
</gene>
<accession>A0A385TX95</accession>
<organism evidence="1 2">
    <name type="scientific">Paenibacillus lautus</name>
    <name type="common">Bacillus lautus</name>
    <dbReference type="NCBI Taxonomy" id="1401"/>
    <lineage>
        <taxon>Bacteria</taxon>
        <taxon>Bacillati</taxon>
        <taxon>Bacillota</taxon>
        <taxon>Bacilli</taxon>
        <taxon>Bacillales</taxon>
        <taxon>Paenibacillaceae</taxon>
        <taxon>Paenibacillus</taxon>
    </lineage>
</organism>
<sequence length="98" mass="11423">MGVDYVNRTSMRINDVCDVFFEHRPQNYNKFLDMLQGLSVNGEVVLELENIFILHTREAIDYAYRAGTCEMINTNLLNQFDHTMTTQAVKMLRISSEK</sequence>
<evidence type="ECO:0000313" key="1">
    <source>
        <dbReference type="EMBL" id="AYB47112.1"/>
    </source>
</evidence>
<dbReference type="EMBL" id="CP032412">
    <property type="protein sequence ID" value="AYB47112.1"/>
    <property type="molecule type" value="Genomic_DNA"/>
</dbReference>